<dbReference type="OrthoDB" id="4447011at2759"/>
<dbReference type="EMBL" id="BCMY01000010">
    <property type="protein sequence ID" value="GAQ43600.1"/>
    <property type="molecule type" value="Genomic_DNA"/>
</dbReference>
<name>A0A100IMD7_ASPNG</name>
<evidence type="ECO:0000313" key="3">
    <source>
        <dbReference type="Proteomes" id="UP000068243"/>
    </source>
</evidence>
<dbReference type="AlphaFoldDB" id="A0A100IMD7"/>
<dbReference type="VEuPathDB" id="FungiDB:ASPNIDRAFT2_1161107"/>
<gene>
    <name evidence="2" type="ORF">ABL_06261</name>
</gene>
<dbReference type="PaxDb" id="5061-CADANGAP00007635"/>
<feature type="signal peptide" evidence="1">
    <location>
        <begin position="1"/>
        <end position="17"/>
    </location>
</feature>
<organism evidence="2 3">
    <name type="scientific">Aspergillus niger</name>
    <dbReference type="NCBI Taxonomy" id="5061"/>
    <lineage>
        <taxon>Eukaryota</taxon>
        <taxon>Fungi</taxon>
        <taxon>Dikarya</taxon>
        <taxon>Ascomycota</taxon>
        <taxon>Pezizomycotina</taxon>
        <taxon>Eurotiomycetes</taxon>
        <taxon>Eurotiomycetidae</taxon>
        <taxon>Eurotiales</taxon>
        <taxon>Aspergillaceae</taxon>
        <taxon>Aspergillus</taxon>
        <taxon>Aspergillus subgen. Circumdati</taxon>
    </lineage>
</organism>
<proteinExistence type="predicted"/>
<evidence type="ECO:0000256" key="1">
    <source>
        <dbReference type="SAM" id="SignalP"/>
    </source>
</evidence>
<dbReference type="VEuPathDB" id="FungiDB:An09g02420"/>
<keyword evidence="1" id="KW-0732">Signal</keyword>
<protein>
    <submittedName>
        <fullName evidence="2">Similar to An09g02420</fullName>
    </submittedName>
</protein>
<dbReference type="VEuPathDB" id="FungiDB:ATCC64974_11040"/>
<dbReference type="Proteomes" id="UP000068243">
    <property type="component" value="Unassembled WGS sequence"/>
</dbReference>
<reference evidence="3" key="1">
    <citation type="journal article" date="2016" name="Genome Announc.">
        <title>Draft genome sequence of Aspergillus niger strain An76.</title>
        <authorList>
            <person name="Gong W."/>
            <person name="Cheng Z."/>
            <person name="Zhang H."/>
            <person name="Liu L."/>
            <person name="Gao P."/>
            <person name="Wang L."/>
        </authorList>
    </citation>
    <scope>NUCLEOTIDE SEQUENCE [LARGE SCALE GENOMIC DNA]</scope>
    <source>
        <strain evidence="3">An76</strain>
    </source>
</reference>
<comment type="caution">
    <text evidence="2">The sequence shown here is derived from an EMBL/GenBank/DDBJ whole genome shotgun (WGS) entry which is preliminary data.</text>
</comment>
<dbReference type="VEuPathDB" id="FungiDB:M747DRAFT_371573"/>
<feature type="chain" id="PRO_5007087550" evidence="1">
    <location>
        <begin position="18"/>
        <end position="121"/>
    </location>
</feature>
<accession>A0A100IMD7</accession>
<evidence type="ECO:0000313" key="2">
    <source>
        <dbReference type="EMBL" id="GAQ43600.1"/>
    </source>
</evidence>
<sequence>MKFILPAVLFLASAVSAQNTVLDYSDGIPLCCTTHDYVSEADDEVIQQVTSAFESDGGGAWDLGEAIAGECQTAFPTGFAGGNRTDCPEDLTAIWCKKHAPWTLTINGTSTPRDAHGQCHY</sequence>
<dbReference type="OMA" id="LTAIWCK"/>